<dbReference type="InterPro" id="IPR008949">
    <property type="entry name" value="Isoprenoid_synthase_dom_sf"/>
</dbReference>
<dbReference type="InterPro" id="IPR033749">
    <property type="entry name" value="Polyprenyl_synt_CS"/>
</dbReference>
<evidence type="ECO:0000256" key="1">
    <source>
        <dbReference type="ARBA" id="ARBA00022723"/>
    </source>
</evidence>
<dbReference type="Gene3D" id="1.10.600.10">
    <property type="entry name" value="Farnesyl Diphosphate Synthase"/>
    <property type="match status" value="1"/>
</dbReference>
<dbReference type="SUPFAM" id="SSF48576">
    <property type="entry name" value="Terpenoid synthases"/>
    <property type="match status" value="1"/>
</dbReference>
<comment type="caution">
    <text evidence="4">The sequence shown here is derived from an EMBL/GenBank/DDBJ whole genome shotgun (WGS) entry which is preliminary data.</text>
</comment>
<dbReference type="GO" id="GO:0046872">
    <property type="term" value="F:metal ion binding"/>
    <property type="evidence" value="ECO:0007669"/>
    <property type="project" value="UniProtKB-KW"/>
</dbReference>
<reference evidence="4 5" key="1">
    <citation type="submission" date="2020-08" db="EMBL/GenBank/DDBJ databases">
        <title>Genomic Encyclopedia of Type Strains, Phase III (KMG-III): the genomes of soil and plant-associated and newly described type strains.</title>
        <authorList>
            <person name="Whitman W."/>
        </authorList>
    </citation>
    <scope>NUCLEOTIDE SEQUENCE [LARGE SCALE GENOMIC DNA]</scope>
    <source>
        <strain evidence="4 5">CECT 3237</strain>
    </source>
</reference>
<dbReference type="RefSeq" id="WP_184589651.1">
    <property type="nucleotide sequence ID" value="NZ_BMUP01000001.1"/>
</dbReference>
<evidence type="ECO:0000256" key="2">
    <source>
        <dbReference type="ARBA" id="ARBA00022842"/>
    </source>
</evidence>
<dbReference type="GO" id="GO:0004161">
    <property type="term" value="F:dimethylallyltranstransferase activity"/>
    <property type="evidence" value="ECO:0007669"/>
    <property type="project" value="UniProtKB-EC"/>
</dbReference>
<dbReference type="Proteomes" id="UP000572907">
    <property type="component" value="Unassembled WGS sequence"/>
</dbReference>
<dbReference type="PROSITE" id="PS00723">
    <property type="entry name" value="POLYPRENYL_SYNTHASE_1"/>
    <property type="match status" value="1"/>
</dbReference>
<dbReference type="GO" id="GO:0004311">
    <property type="term" value="F:geranylgeranyl diphosphate synthase activity"/>
    <property type="evidence" value="ECO:0007669"/>
    <property type="project" value="UniProtKB-EC"/>
</dbReference>
<name>A0A7W5F0F0_9ACTN</name>
<dbReference type="EC" id="2.5.1.29" evidence="4"/>
<evidence type="ECO:0000313" key="5">
    <source>
        <dbReference type="Proteomes" id="UP000572907"/>
    </source>
</evidence>
<dbReference type="PANTHER" id="PTHR12001:SF86">
    <property type="entry name" value="GERANYLGERANYL DIPHOSPHATE SYNTHASE"/>
    <property type="match status" value="1"/>
</dbReference>
<dbReference type="CDD" id="cd00685">
    <property type="entry name" value="Trans_IPPS_HT"/>
    <property type="match status" value="1"/>
</dbReference>
<dbReference type="SFLD" id="SFLDS00005">
    <property type="entry name" value="Isoprenoid_Synthase_Type_I"/>
    <property type="match status" value="1"/>
</dbReference>
<dbReference type="InterPro" id="IPR000092">
    <property type="entry name" value="Polyprenyl_synt"/>
</dbReference>
<dbReference type="PANTHER" id="PTHR12001">
    <property type="entry name" value="GERANYLGERANYL PYROPHOSPHATE SYNTHASE"/>
    <property type="match status" value="1"/>
</dbReference>
<organism evidence="4 5">
    <name type="scientific">Streptomyces violarus</name>
    <dbReference type="NCBI Taxonomy" id="67380"/>
    <lineage>
        <taxon>Bacteria</taxon>
        <taxon>Bacillati</taxon>
        <taxon>Actinomycetota</taxon>
        <taxon>Actinomycetes</taxon>
        <taxon>Kitasatosporales</taxon>
        <taxon>Streptomycetaceae</taxon>
        <taxon>Streptomyces</taxon>
    </lineage>
</organism>
<keyword evidence="3 4" id="KW-0808">Transferase</keyword>
<dbReference type="EC" id="2.5.1.1" evidence="4"/>
<evidence type="ECO:0000256" key="3">
    <source>
        <dbReference type="RuleBase" id="RU004466"/>
    </source>
</evidence>
<dbReference type="SFLD" id="SFLDG01017">
    <property type="entry name" value="Polyprenyl_Transferase_Like"/>
    <property type="match status" value="1"/>
</dbReference>
<accession>A0A7W5F0F0</accession>
<gene>
    <name evidence="4" type="ORF">FHS41_001936</name>
</gene>
<keyword evidence="1" id="KW-0479">Metal-binding</keyword>
<keyword evidence="2" id="KW-0460">Magnesium</keyword>
<comment type="similarity">
    <text evidence="3">Belongs to the FPP/GGPP synthase family.</text>
</comment>
<dbReference type="AlphaFoldDB" id="A0A7W5F0F0"/>
<protein>
    <submittedName>
        <fullName evidence="4">Geranylgeranyl diphosphate synthase type I</fullName>
        <ecNumber evidence="4">2.5.1.1</ecNumber>
        <ecNumber evidence="4">2.5.1.10</ecNumber>
        <ecNumber evidence="4">2.5.1.29</ecNumber>
    </submittedName>
</protein>
<dbReference type="GO" id="GO:0008299">
    <property type="term" value="P:isoprenoid biosynthetic process"/>
    <property type="evidence" value="ECO:0007669"/>
    <property type="project" value="InterPro"/>
</dbReference>
<proteinExistence type="inferred from homology"/>
<dbReference type="Pfam" id="PF00348">
    <property type="entry name" value="polyprenyl_synt"/>
    <property type="match status" value="1"/>
</dbReference>
<dbReference type="EC" id="2.5.1.10" evidence="4"/>
<dbReference type="EMBL" id="JACHXE010000001">
    <property type="protein sequence ID" value="MBB3075467.1"/>
    <property type="molecule type" value="Genomic_DNA"/>
</dbReference>
<dbReference type="GO" id="GO:0004337">
    <property type="term" value="F:(2E,6E)-farnesyl diphosphate synthase activity"/>
    <property type="evidence" value="ECO:0007669"/>
    <property type="project" value="UniProtKB-EC"/>
</dbReference>
<sequence length="340" mass="35836">MADSPRDCETILAQAATLVRPLIRSRVHALPPQIRHVAGLHFGWWTDDGTVLDAPAVNKGIRPALALLACRAVGADPYFARAAAVAVELVHNASLLHDDIIDQDPLRRGRPALWTAKGVPAAILAGDALFFAAVQTLAEAPDADRTVPVLLAAVQALIEGEYLDTLMEAGTDVSEGRASAVAAGKTGALLACACELGAIAGGATEERARLLHGVGRRLGIAYQCVDDVLGIWGEEPVTGKPALSDLRSRKVTVPVAAAMAGHTPQAQSLRALYAANGPLGEEDYAQARTVIEQTGAREATLRRARRHTEDALHLLDQVRPEPSAAAELAALADLITHRDH</sequence>
<evidence type="ECO:0000313" key="4">
    <source>
        <dbReference type="EMBL" id="MBB3075467.1"/>
    </source>
</evidence>
<keyword evidence="5" id="KW-1185">Reference proteome</keyword>